<dbReference type="KEGG" id="spe:Spro_1537"/>
<accession>A8GC01</accession>
<evidence type="ECO:0000313" key="1">
    <source>
        <dbReference type="EMBL" id="ABV40641.1"/>
    </source>
</evidence>
<sequence>MKHINENDERLYYYSFLGSNPDFYEYLEVTTLLTFYIKHNKENEEYLTQYFFRPRHYWRSNYFESLFLLSRADSGLLNELIGRYELDRSTIVTALRGCLIINVLSSVDFGDVKIELCEFENSEENKNVMNLCRDISCGTVFNENHGFGYHMHIRGKANNKKNREPFILVFDKNEPYCINHNDSIYWVSHNEGKYKQTVDIHNPSKGFLRDVISASKLFLEKFKKSDFLSLPSDSKILYDGTIDCKKNVGNDEFQCNIGKHKN</sequence>
<dbReference type="AlphaFoldDB" id="A8GC01"/>
<gene>
    <name evidence="1" type="ordered locus">Spro_1537</name>
</gene>
<organism evidence="1">
    <name type="scientific">Serratia proteamaculans (strain 568)</name>
    <dbReference type="NCBI Taxonomy" id="399741"/>
    <lineage>
        <taxon>Bacteria</taxon>
        <taxon>Pseudomonadati</taxon>
        <taxon>Pseudomonadota</taxon>
        <taxon>Gammaproteobacteria</taxon>
        <taxon>Enterobacterales</taxon>
        <taxon>Yersiniaceae</taxon>
        <taxon>Serratia</taxon>
    </lineage>
</organism>
<proteinExistence type="predicted"/>
<reference evidence="1" key="1">
    <citation type="submission" date="2007-09" db="EMBL/GenBank/DDBJ databases">
        <title>Complete sequence of chromosome of Serratia proteamaculans 568.</title>
        <authorList>
            <consortium name="US DOE Joint Genome Institute"/>
            <person name="Copeland A."/>
            <person name="Lucas S."/>
            <person name="Lapidus A."/>
            <person name="Barry K."/>
            <person name="Glavina del Rio T."/>
            <person name="Dalin E."/>
            <person name="Tice H."/>
            <person name="Pitluck S."/>
            <person name="Chain P."/>
            <person name="Malfatti S."/>
            <person name="Shin M."/>
            <person name="Vergez L."/>
            <person name="Schmutz J."/>
            <person name="Larimer F."/>
            <person name="Land M."/>
            <person name="Hauser L."/>
            <person name="Kyrpides N."/>
            <person name="Kim E."/>
            <person name="Taghavi S."/>
            <person name="Newman L."/>
            <person name="Vangronsveld J."/>
            <person name="van der Lelie D."/>
            <person name="Richardson P."/>
        </authorList>
    </citation>
    <scope>NUCLEOTIDE SEQUENCE [LARGE SCALE GENOMIC DNA]</scope>
    <source>
        <strain evidence="1">568</strain>
    </source>
</reference>
<dbReference type="HOGENOM" id="CLU_1061270_0_0_6"/>
<protein>
    <submittedName>
        <fullName evidence="1">Uncharacterized protein</fullName>
    </submittedName>
</protein>
<dbReference type="EMBL" id="CP000826">
    <property type="protein sequence ID" value="ABV40641.1"/>
    <property type="molecule type" value="Genomic_DNA"/>
</dbReference>
<name>A8GC01_SERP5</name>